<dbReference type="Proteomes" id="UP000290545">
    <property type="component" value="Unassembled WGS sequence"/>
</dbReference>
<keyword evidence="5" id="KW-0521">NADP</keyword>
<evidence type="ECO:0000313" key="8">
    <source>
        <dbReference type="EMBL" id="RXK83314.1"/>
    </source>
</evidence>
<evidence type="ECO:0000256" key="1">
    <source>
        <dbReference type="ARBA" id="ARBA00001917"/>
    </source>
</evidence>
<evidence type="ECO:0000313" key="9">
    <source>
        <dbReference type="Proteomes" id="UP000290545"/>
    </source>
</evidence>
<evidence type="ECO:0000256" key="5">
    <source>
        <dbReference type="ARBA" id="ARBA00022857"/>
    </source>
</evidence>
<sequence length="211" mass="24152">MALIEDLKWRHATKAYDPNKKVKEEDLQKILEAARLAPTSSGLQQFRILVLTNQEIKKQLSAHVLNPEVMVDCSHVLVFAAWDRYTEERIDSIYDRTTDERELPRGRFSSYTDKIKSIYLPQTAEENFVHTARQSYIGFGMAIAQAAELRIDSTPAEGFDNAKVDEVLGLASKGLKSVTLLYLGYRDAEKDWLASMKKVRNTMEEFAIYIK</sequence>
<dbReference type="Pfam" id="PF00881">
    <property type="entry name" value="Nitroreductase"/>
    <property type="match status" value="1"/>
</dbReference>
<accession>A0A4V1M9Y7</accession>
<dbReference type="InterPro" id="IPR000415">
    <property type="entry name" value="Nitroreductase-like"/>
</dbReference>
<evidence type="ECO:0000256" key="2">
    <source>
        <dbReference type="ARBA" id="ARBA00007118"/>
    </source>
</evidence>
<dbReference type="OrthoDB" id="9809288at2"/>
<keyword evidence="9" id="KW-1185">Reference proteome</keyword>
<dbReference type="InterPro" id="IPR033878">
    <property type="entry name" value="NfsB-like"/>
</dbReference>
<comment type="caution">
    <text evidence="8">The sequence shown here is derived from an EMBL/GenBank/DDBJ whole genome shotgun (WGS) entry which is preliminary data.</text>
</comment>
<dbReference type="PANTHER" id="PTHR43673">
    <property type="entry name" value="NAD(P)H NITROREDUCTASE YDGI-RELATED"/>
    <property type="match status" value="1"/>
</dbReference>
<proteinExistence type="inferred from homology"/>
<gene>
    <name evidence="8" type="ORF">ESB13_14505</name>
</gene>
<dbReference type="RefSeq" id="WP_129004367.1">
    <property type="nucleotide sequence ID" value="NZ_SDHZ01000002.1"/>
</dbReference>
<evidence type="ECO:0000256" key="4">
    <source>
        <dbReference type="ARBA" id="ARBA00022643"/>
    </source>
</evidence>
<dbReference type="Gene3D" id="3.40.109.10">
    <property type="entry name" value="NADH Oxidase"/>
    <property type="match status" value="1"/>
</dbReference>
<dbReference type="CDD" id="cd02149">
    <property type="entry name" value="NfsB-like"/>
    <property type="match status" value="1"/>
</dbReference>
<dbReference type="InterPro" id="IPR029479">
    <property type="entry name" value="Nitroreductase"/>
</dbReference>
<dbReference type="PANTHER" id="PTHR43673:SF2">
    <property type="entry name" value="NITROREDUCTASE"/>
    <property type="match status" value="1"/>
</dbReference>
<feature type="domain" description="Nitroreductase" evidence="7">
    <location>
        <begin position="7"/>
        <end position="185"/>
    </location>
</feature>
<evidence type="ECO:0000256" key="6">
    <source>
        <dbReference type="ARBA" id="ARBA00023002"/>
    </source>
</evidence>
<name>A0A4V1M9Y7_9BACT</name>
<comment type="similarity">
    <text evidence="2">Belongs to the nitroreductase family.</text>
</comment>
<reference evidence="8 9" key="1">
    <citation type="submission" date="2019-01" db="EMBL/GenBank/DDBJ databases">
        <title>Filimonas sp. strain TTM-71.</title>
        <authorList>
            <person name="Chen W.-M."/>
        </authorList>
    </citation>
    <scope>NUCLEOTIDE SEQUENCE [LARGE SCALE GENOMIC DNA]</scope>
    <source>
        <strain evidence="8 9">TTM-71</strain>
    </source>
</reference>
<protein>
    <submittedName>
        <fullName evidence="8">NAD(P)H-dependent oxidoreductase</fullName>
    </submittedName>
</protein>
<keyword evidence="6" id="KW-0560">Oxidoreductase</keyword>
<evidence type="ECO:0000256" key="3">
    <source>
        <dbReference type="ARBA" id="ARBA00022630"/>
    </source>
</evidence>
<comment type="cofactor">
    <cofactor evidence="1">
        <name>FMN</name>
        <dbReference type="ChEBI" id="CHEBI:58210"/>
    </cofactor>
</comment>
<dbReference type="AlphaFoldDB" id="A0A4V1M9Y7"/>
<keyword evidence="4" id="KW-0288">FMN</keyword>
<dbReference type="GO" id="GO:0016491">
    <property type="term" value="F:oxidoreductase activity"/>
    <property type="evidence" value="ECO:0007669"/>
    <property type="project" value="UniProtKB-KW"/>
</dbReference>
<dbReference type="EMBL" id="SDHZ01000002">
    <property type="protein sequence ID" value="RXK83314.1"/>
    <property type="molecule type" value="Genomic_DNA"/>
</dbReference>
<evidence type="ECO:0000259" key="7">
    <source>
        <dbReference type="Pfam" id="PF00881"/>
    </source>
</evidence>
<keyword evidence="3" id="KW-0285">Flavoprotein</keyword>
<dbReference type="SUPFAM" id="SSF55469">
    <property type="entry name" value="FMN-dependent nitroreductase-like"/>
    <property type="match status" value="1"/>
</dbReference>
<organism evidence="8 9">
    <name type="scientific">Filimonas effusa</name>
    <dbReference type="NCBI Taxonomy" id="2508721"/>
    <lineage>
        <taxon>Bacteria</taxon>
        <taxon>Pseudomonadati</taxon>
        <taxon>Bacteroidota</taxon>
        <taxon>Chitinophagia</taxon>
        <taxon>Chitinophagales</taxon>
        <taxon>Chitinophagaceae</taxon>
        <taxon>Filimonas</taxon>
    </lineage>
</organism>